<feature type="transmembrane region" description="Helical" evidence="2">
    <location>
        <begin position="65"/>
        <end position="85"/>
    </location>
</feature>
<evidence type="ECO:0000256" key="2">
    <source>
        <dbReference type="SAM" id="Phobius"/>
    </source>
</evidence>
<evidence type="ECO:0000313" key="3">
    <source>
        <dbReference type="EMBL" id="MCU4751707.1"/>
    </source>
</evidence>
<protein>
    <submittedName>
        <fullName evidence="3">Uncharacterized protein</fullName>
    </submittedName>
</protein>
<comment type="caution">
    <text evidence="3">The sequence shown here is derived from an EMBL/GenBank/DDBJ whole genome shotgun (WGS) entry which is preliminary data.</text>
</comment>
<accession>A0AAP3E6D3</accession>
<dbReference type="Proteomes" id="UP001321047">
    <property type="component" value="Unassembled WGS sequence"/>
</dbReference>
<evidence type="ECO:0000313" key="4">
    <source>
        <dbReference type="Proteomes" id="UP001321047"/>
    </source>
</evidence>
<feature type="region of interest" description="Disordered" evidence="1">
    <location>
        <begin position="1"/>
        <end position="31"/>
    </location>
</feature>
<dbReference type="RefSeq" id="WP_342807757.1">
    <property type="nucleotide sequence ID" value="NZ_JAOPJZ010000003.1"/>
</dbReference>
<sequence length="101" mass="11049">MAERRREVHNNVESGPQGADSASGPEPTATRVAVSDRNNSLFYSLRIRLDMIDIVAHTGTEHPNLIWVAAPSLFAFLLGLGIGTYSDRIRSVIGLEQTETN</sequence>
<keyword evidence="2" id="KW-0812">Transmembrane</keyword>
<dbReference type="AlphaFoldDB" id="A0AAP3E6D3"/>
<evidence type="ECO:0000256" key="1">
    <source>
        <dbReference type="SAM" id="MobiDB-lite"/>
    </source>
</evidence>
<proteinExistence type="predicted"/>
<gene>
    <name evidence="3" type="ORF">OB919_06890</name>
</gene>
<dbReference type="EMBL" id="JAOPJZ010000003">
    <property type="protein sequence ID" value="MCU4751707.1"/>
    <property type="molecule type" value="Genomic_DNA"/>
</dbReference>
<keyword evidence="2" id="KW-1133">Transmembrane helix</keyword>
<keyword evidence="2" id="KW-0472">Membrane</keyword>
<organism evidence="3 4">
    <name type="scientific">Natronosalvus hydrolyticus</name>
    <dbReference type="NCBI Taxonomy" id="2979988"/>
    <lineage>
        <taxon>Archaea</taxon>
        <taxon>Methanobacteriati</taxon>
        <taxon>Methanobacteriota</taxon>
        <taxon>Stenosarchaea group</taxon>
        <taxon>Halobacteria</taxon>
        <taxon>Halobacteriales</taxon>
        <taxon>Natrialbaceae</taxon>
        <taxon>Natronosalvus</taxon>
    </lineage>
</organism>
<name>A0AAP3E6D3_9EURY</name>
<keyword evidence="4" id="KW-1185">Reference proteome</keyword>
<reference evidence="3 4" key="1">
    <citation type="submission" date="2022-09" db="EMBL/GenBank/DDBJ databases">
        <title>Enrichment on poylsaccharides allowed isolation of novel metabolic and taxonomic groups of Haloarchaea.</title>
        <authorList>
            <person name="Sorokin D.Y."/>
            <person name="Elcheninov A.G."/>
            <person name="Khizhniak T.V."/>
            <person name="Kolganova T.V."/>
            <person name="Kublanov I.V."/>
        </authorList>
    </citation>
    <scope>NUCLEOTIDE SEQUENCE [LARGE SCALE GENOMIC DNA]</scope>
    <source>
        <strain evidence="3 4">AArc-curdl1</strain>
    </source>
</reference>
<feature type="compositionally biased region" description="Basic and acidic residues" evidence="1">
    <location>
        <begin position="1"/>
        <end position="10"/>
    </location>
</feature>